<dbReference type="Pfam" id="PF13460">
    <property type="entry name" value="NAD_binding_10"/>
    <property type="match status" value="1"/>
</dbReference>
<dbReference type="AlphaFoldDB" id="A0A2G1VW45"/>
<comment type="caution">
    <text evidence="2">The sequence shown here is derived from an EMBL/GenBank/DDBJ whole genome shotgun (WGS) entry which is preliminary data.</text>
</comment>
<name>A0A2G1VW45_9FLAO</name>
<protein>
    <submittedName>
        <fullName evidence="2">Nucleoside-diphosphate sugar epimerase</fullName>
    </submittedName>
</protein>
<dbReference type="Gene3D" id="3.40.50.720">
    <property type="entry name" value="NAD(P)-binding Rossmann-like Domain"/>
    <property type="match status" value="1"/>
</dbReference>
<dbReference type="SUPFAM" id="SSF51735">
    <property type="entry name" value="NAD(P)-binding Rossmann-fold domains"/>
    <property type="match status" value="1"/>
</dbReference>
<dbReference type="InterPro" id="IPR016040">
    <property type="entry name" value="NAD(P)-bd_dom"/>
</dbReference>
<dbReference type="PANTHER" id="PTHR14097">
    <property type="entry name" value="OXIDOREDUCTASE HTATIP2"/>
    <property type="match status" value="1"/>
</dbReference>
<evidence type="ECO:0000259" key="1">
    <source>
        <dbReference type="Pfam" id="PF13460"/>
    </source>
</evidence>
<evidence type="ECO:0000313" key="2">
    <source>
        <dbReference type="EMBL" id="PHQ30659.1"/>
    </source>
</evidence>
<dbReference type="EMBL" id="NQXA01000001">
    <property type="protein sequence ID" value="PHQ30659.1"/>
    <property type="molecule type" value="Genomic_DNA"/>
</dbReference>
<organism evidence="2 3">
    <name type="scientific">Leeuwenhoekiella nanhaiensis</name>
    <dbReference type="NCBI Taxonomy" id="1655491"/>
    <lineage>
        <taxon>Bacteria</taxon>
        <taxon>Pseudomonadati</taxon>
        <taxon>Bacteroidota</taxon>
        <taxon>Flavobacteriia</taxon>
        <taxon>Flavobacteriales</taxon>
        <taxon>Flavobacteriaceae</taxon>
        <taxon>Leeuwenhoekiella</taxon>
    </lineage>
</organism>
<dbReference type="RefSeq" id="WP_099644201.1">
    <property type="nucleotide sequence ID" value="NZ_KZ319287.1"/>
</dbReference>
<keyword evidence="3" id="KW-1185">Reference proteome</keyword>
<dbReference type="Proteomes" id="UP000229433">
    <property type="component" value="Unassembled WGS sequence"/>
</dbReference>
<dbReference type="InterPro" id="IPR036291">
    <property type="entry name" value="NAD(P)-bd_dom_sf"/>
</dbReference>
<dbReference type="OrthoDB" id="9798632at2"/>
<dbReference type="PANTHER" id="PTHR14097:SF7">
    <property type="entry name" value="OXIDOREDUCTASE HTATIP2"/>
    <property type="match status" value="1"/>
</dbReference>
<proteinExistence type="predicted"/>
<evidence type="ECO:0000313" key="3">
    <source>
        <dbReference type="Proteomes" id="UP000229433"/>
    </source>
</evidence>
<accession>A0A2G1VW45</accession>
<reference evidence="2 3" key="1">
    <citation type="submission" date="2017-08" db="EMBL/GenBank/DDBJ databases">
        <title>The whole genome shortgun sequences of strain Leeuwenhoekiella nanhaiensis G18 from the South China Sea.</title>
        <authorList>
            <person name="Liu Q."/>
        </authorList>
    </citation>
    <scope>NUCLEOTIDE SEQUENCE [LARGE SCALE GENOMIC DNA]</scope>
    <source>
        <strain evidence="2 3">G18</strain>
    </source>
</reference>
<feature type="domain" description="NAD(P)-binding" evidence="1">
    <location>
        <begin position="9"/>
        <end position="134"/>
    </location>
</feature>
<gene>
    <name evidence="2" type="ORF">CJ305_00040</name>
</gene>
<sequence>MGKTAIILGITGVTGNLLAQSILADAAYDKLISFHRRKSGIEHPKLEEQVIDLFELKKHREIFKADVVFCCIGTTQSKTEDKEQYKAIDYGIPLAAARLCKENGITKFIVISALGADPDSRVFYNQVKGEMERDILALNLPEAYFLEPALLAAEREEKRTAEKLAIKAFKVFNWFLVGPLKKYQSIKPEALVIAMKKLAVSTYPDARIESDKIKELAYGDA</sequence>